<comment type="caution">
    <text evidence="1">The sequence shown here is derived from an EMBL/GenBank/DDBJ whole genome shotgun (WGS) entry which is preliminary data.</text>
</comment>
<proteinExistence type="predicted"/>
<organism evidence="1 2">
    <name type="scientific">Apiospora kogelbergensis</name>
    <dbReference type="NCBI Taxonomy" id="1337665"/>
    <lineage>
        <taxon>Eukaryota</taxon>
        <taxon>Fungi</taxon>
        <taxon>Dikarya</taxon>
        <taxon>Ascomycota</taxon>
        <taxon>Pezizomycotina</taxon>
        <taxon>Sordariomycetes</taxon>
        <taxon>Xylariomycetidae</taxon>
        <taxon>Amphisphaeriales</taxon>
        <taxon>Apiosporaceae</taxon>
        <taxon>Apiospora</taxon>
    </lineage>
</organism>
<dbReference type="Proteomes" id="UP001392437">
    <property type="component" value="Unassembled WGS sequence"/>
</dbReference>
<dbReference type="AlphaFoldDB" id="A0AAW0QYD9"/>
<gene>
    <name evidence="1" type="ORF">PG999_007490</name>
</gene>
<sequence>MEMEPVDPRSAWSIKQDEVDKFLNDAFSANPRESTGAYIVAPHASGKSTSLLVHVVVTAVKAGAGPIFYALPYYPEANALLHHLEDIKWPRRCGVKTILWDNVDQEVKAFPKEALVLATYAKFPWNKVPKKCVIMADVEIFCTFDGELFFSRLFHRLGQKDHAVTALCLDTRLSSRTIAGFHKRVPDCNMTVIEVPDNNPDIPTTVLDRDRFPDFVRYGIRAHVMNGGFAIAHVGEDLAPAPGNFIDSPANMGKDGKFSHILQESADGEQMAISINPGLGAAGVVRQLTLSVGQSMYTAKHYDPGTSRLAPETVPLPAIAIKQQEAWVRKAEDVSRVRRVVEASKRRFPPALLDPRGPAWNQDLMRLLMALVVERQHGRRGNATPGYDGLRRAAGGHNGGIFHATPRGRTTLAVISELEQADDNSAATFEASYLFALSLESQSPQVGRVIALMALITNLPFPGIQIVAEDALDQVRADLTLGVGKEYFGRGWLWMSVGFVLHMWRHKFLAPQMTEKPEGQQPDIQWVQHSAICNAGSAMAVFRAWKDLGKPFNLAGCNDLVAGTQLTEPEVDEVDWALLRAFQTQSAMIMPEHPGGRSRKVPMAADLLTDRGANFPPRENLDVARWRSENQKYGSFVTIFKEESPPDTRGEPLEIRKLTYIGRKHCIRLARENDQAFPWCLQTTFPIQY</sequence>
<dbReference type="EMBL" id="JAQQWP010000006">
    <property type="protein sequence ID" value="KAK8115421.1"/>
    <property type="molecule type" value="Genomic_DNA"/>
</dbReference>
<evidence type="ECO:0000313" key="2">
    <source>
        <dbReference type="Proteomes" id="UP001392437"/>
    </source>
</evidence>
<evidence type="ECO:0000313" key="1">
    <source>
        <dbReference type="EMBL" id="KAK8115421.1"/>
    </source>
</evidence>
<reference evidence="1 2" key="1">
    <citation type="submission" date="2023-01" db="EMBL/GenBank/DDBJ databases">
        <title>Analysis of 21 Apiospora genomes using comparative genomics revels a genus with tremendous synthesis potential of carbohydrate active enzymes and secondary metabolites.</title>
        <authorList>
            <person name="Sorensen T."/>
        </authorList>
    </citation>
    <scope>NUCLEOTIDE SEQUENCE [LARGE SCALE GENOMIC DNA]</scope>
    <source>
        <strain evidence="1 2">CBS 117206</strain>
    </source>
</reference>
<keyword evidence="2" id="KW-1185">Reference proteome</keyword>
<name>A0AAW0QYD9_9PEZI</name>
<accession>A0AAW0QYD9</accession>
<protein>
    <submittedName>
        <fullName evidence="1">Uncharacterized protein</fullName>
    </submittedName>
</protein>